<dbReference type="InterPro" id="IPR011034">
    <property type="entry name" value="Formyl_transferase-like_C_sf"/>
</dbReference>
<dbReference type="Pfam" id="PF02911">
    <property type="entry name" value="Formyl_trans_C"/>
    <property type="match status" value="1"/>
</dbReference>
<dbReference type="InterPro" id="IPR002376">
    <property type="entry name" value="Formyl_transf_N"/>
</dbReference>
<protein>
    <recommendedName>
        <fullName evidence="5">Methionyl-tRNA formyltransferase</fullName>
    </recommendedName>
</protein>
<dbReference type="GO" id="GO:0004479">
    <property type="term" value="F:methionyl-tRNA formyltransferase activity"/>
    <property type="evidence" value="ECO:0007669"/>
    <property type="project" value="TreeGrafter"/>
</dbReference>
<accession>A0A316TSR4</accession>
<dbReference type="InterPro" id="IPR005793">
    <property type="entry name" value="Formyl_trans_C"/>
</dbReference>
<dbReference type="GO" id="GO:0005829">
    <property type="term" value="C:cytosol"/>
    <property type="evidence" value="ECO:0007669"/>
    <property type="project" value="TreeGrafter"/>
</dbReference>
<proteinExistence type="predicted"/>
<dbReference type="AlphaFoldDB" id="A0A316TSR4"/>
<dbReference type="SUPFAM" id="SSF53328">
    <property type="entry name" value="Formyltransferase"/>
    <property type="match status" value="1"/>
</dbReference>
<organism evidence="3 4">
    <name type="scientific">Rhodohalobacter mucosus</name>
    <dbReference type="NCBI Taxonomy" id="2079485"/>
    <lineage>
        <taxon>Bacteria</taxon>
        <taxon>Pseudomonadati</taxon>
        <taxon>Balneolota</taxon>
        <taxon>Balneolia</taxon>
        <taxon>Balneolales</taxon>
        <taxon>Balneolaceae</taxon>
        <taxon>Rhodohalobacter</taxon>
    </lineage>
</organism>
<sequence>MLIGILTSGGLGYKVISEIINRIKKPEFIATDSNSEQIIEFSNQNEVLAFIGNPRGGKLVDFLKKNEIEVDLILSINYLFLLDEELIDSLPMAINLHGSLLPKYRGRTPHVWSIINGETKTGVTAHVIDTNCDTGDVVKQVEVPIEKDDTGATILKKFEKIYPELLFSVIEEAQSDDLKRVKQDNSKATFFGKRTPDDGLINWSWHKERIRNWVRAQANPYPGAFSLLNGERVIVDEVNYSDIGFSDTTKNGTILDVIENPIIKCPNGAVELTRVRNQDILKKFKSKMVLK</sequence>
<evidence type="ECO:0008006" key="5">
    <source>
        <dbReference type="Google" id="ProtNLM"/>
    </source>
</evidence>
<dbReference type="Proteomes" id="UP000245533">
    <property type="component" value="Unassembled WGS sequence"/>
</dbReference>
<dbReference type="SUPFAM" id="SSF50486">
    <property type="entry name" value="FMT C-terminal domain-like"/>
    <property type="match status" value="1"/>
</dbReference>
<dbReference type="Pfam" id="PF00551">
    <property type="entry name" value="Formyl_trans_N"/>
    <property type="match status" value="1"/>
</dbReference>
<dbReference type="InterPro" id="IPR036477">
    <property type="entry name" value="Formyl_transf_N_sf"/>
</dbReference>
<dbReference type="PANTHER" id="PTHR11138">
    <property type="entry name" value="METHIONYL-TRNA FORMYLTRANSFERASE"/>
    <property type="match status" value="1"/>
</dbReference>
<keyword evidence="4" id="KW-1185">Reference proteome</keyword>
<dbReference type="CDD" id="cd08369">
    <property type="entry name" value="FMT_core"/>
    <property type="match status" value="1"/>
</dbReference>
<evidence type="ECO:0000259" key="2">
    <source>
        <dbReference type="Pfam" id="PF02911"/>
    </source>
</evidence>
<evidence type="ECO:0000313" key="3">
    <source>
        <dbReference type="EMBL" id="PWN07460.1"/>
    </source>
</evidence>
<comment type="caution">
    <text evidence="3">The sequence shown here is derived from an EMBL/GenBank/DDBJ whole genome shotgun (WGS) entry which is preliminary data.</text>
</comment>
<gene>
    <name evidence="3" type="ORF">DDZ15_04140</name>
</gene>
<dbReference type="EMBL" id="QGGB01000003">
    <property type="protein sequence ID" value="PWN07460.1"/>
    <property type="molecule type" value="Genomic_DNA"/>
</dbReference>
<dbReference type="PANTHER" id="PTHR11138:SF5">
    <property type="entry name" value="METHIONYL-TRNA FORMYLTRANSFERASE, MITOCHONDRIAL"/>
    <property type="match status" value="1"/>
</dbReference>
<dbReference type="Gene3D" id="3.40.50.12230">
    <property type="match status" value="1"/>
</dbReference>
<feature type="domain" description="Formyl transferase N-terminal" evidence="1">
    <location>
        <begin position="66"/>
        <end position="170"/>
    </location>
</feature>
<name>A0A316TSR4_9BACT</name>
<dbReference type="OrthoDB" id="9802815at2"/>
<dbReference type="RefSeq" id="WP_109645179.1">
    <property type="nucleotide sequence ID" value="NZ_QGGB01000003.1"/>
</dbReference>
<reference evidence="3 4" key="1">
    <citation type="submission" date="2018-05" db="EMBL/GenBank/DDBJ databases">
        <title>Rhodohalobacter halophilus gen. nov., sp. nov., a moderately halophilic member of the family Balneolaceae.</title>
        <authorList>
            <person name="Liu Z.-W."/>
        </authorList>
    </citation>
    <scope>NUCLEOTIDE SEQUENCE [LARGE SCALE GENOMIC DNA]</scope>
    <source>
        <strain evidence="3 4">8A47</strain>
    </source>
</reference>
<evidence type="ECO:0000313" key="4">
    <source>
        <dbReference type="Proteomes" id="UP000245533"/>
    </source>
</evidence>
<feature type="domain" description="Formyl transferase C-terminal" evidence="2">
    <location>
        <begin position="195"/>
        <end position="277"/>
    </location>
</feature>
<evidence type="ECO:0000259" key="1">
    <source>
        <dbReference type="Pfam" id="PF00551"/>
    </source>
</evidence>